<dbReference type="PANTHER" id="PTHR33121">
    <property type="entry name" value="CYCLIC DI-GMP PHOSPHODIESTERASE PDEF"/>
    <property type="match status" value="1"/>
</dbReference>
<comment type="caution">
    <text evidence="9">The sequence shown here is derived from an EMBL/GenBank/DDBJ whole genome shotgun (WGS) entry which is preliminary data.</text>
</comment>
<dbReference type="SUPFAM" id="SSF103190">
    <property type="entry name" value="Sensory domain-like"/>
    <property type="match status" value="1"/>
</dbReference>
<evidence type="ECO:0000256" key="5">
    <source>
        <dbReference type="ARBA" id="ARBA00023136"/>
    </source>
</evidence>
<dbReference type="InterPro" id="IPR029787">
    <property type="entry name" value="Nucleotide_cyclase"/>
</dbReference>
<evidence type="ECO:0000259" key="8">
    <source>
        <dbReference type="PROSITE" id="PS50887"/>
    </source>
</evidence>
<dbReference type="SUPFAM" id="SSF141868">
    <property type="entry name" value="EAL domain-like"/>
    <property type="match status" value="1"/>
</dbReference>
<keyword evidence="5 6" id="KW-0472">Membrane</keyword>
<dbReference type="GO" id="GO:0071111">
    <property type="term" value="F:cyclic-guanylate-specific phosphodiesterase activity"/>
    <property type="evidence" value="ECO:0007669"/>
    <property type="project" value="InterPro"/>
</dbReference>
<dbReference type="Gene3D" id="3.30.70.270">
    <property type="match status" value="1"/>
</dbReference>
<dbReference type="PROSITE" id="PS50883">
    <property type="entry name" value="EAL"/>
    <property type="match status" value="1"/>
</dbReference>
<evidence type="ECO:0000256" key="2">
    <source>
        <dbReference type="ARBA" id="ARBA00022475"/>
    </source>
</evidence>
<evidence type="ECO:0000256" key="4">
    <source>
        <dbReference type="ARBA" id="ARBA00022989"/>
    </source>
</evidence>
<protein>
    <submittedName>
        <fullName evidence="9">Diguanylate cyclase (GGDEF)-like protein</fullName>
    </submittedName>
</protein>
<dbReference type="SUPFAM" id="SSF55073">
    <property type="entry name" value="Nucleotide cyclase"/>
    <property type="match status" value="1"/>
</dbReference>
<dbReference type="PROSITE" id="PS50887">
    <property type="entry name" value="GGDEF"/>
    <property type="match status" value="1"/>
</dbReference>
<feature type="transmembrane region" description="Helical" evidence="6">
    <location>
        <begin position="183"/>
        <end position="203"/>
    </location>
</feature>
<dbReference type="GO" id="GO:0005886">
    <property type="term" value="C:plasma membrane"/>
    <property type="evidence" value="ECO:0007669"/>
    <property type="project" value="UniProtKB-SubCell"/>
</dbReference>
<feature type="transmembrane region" description="Helical" evidence="6">
    <location>
        <begin position="15"/>
        <end position="36"/>
    </location>
</feature>
<dbReference type="CDD" id="cd01948">
    <property type="entry name" value="EAL"/>
    <property type="match status" value="1"/>
</dbReference>
<dbReference type="SMART" id="SM00052">
    <property type="entry name" value="EAL"/>
    <property type="match status" value="1"/>
</dbReference>
<dbReference type="InterPro" id="IPR050706">
    <property type="entry name" value="Cyclic-di-GMP_PDE-like"/>
</dbReference>
<dbReference type="CDD" id="cd01949">
    <property type="entry name" value="GGDEF"/>
    <property type="match status" value="1"/>
</dbReference>
<reference evidence="9 10" key="1">
    <citation type="submission" date="2019-03" db="EMBL/GenBank/DDBJ databases">
        <title>Genomic Encyclopedia of Type Strains, Phase IV (KMG-IV): sequencing the most valuable type-strain genomes for metagenomic binning, comparative biology and taxonomic classification.</title>
        <authorList>
            <person name="Goeker M."/>
        </authorList>
    </citation>
    <scope>NUCLEOTIDE SEQUENCE [LARGE SCALE GENOMIC DNA]</scope>
    <source>
        <strain evidence="9 10">DSM 24629</strain>
    </source>
</reference>
<dbReference type="EMBL" id="SMAL01000004">
    <property type="protein sequence ID" value="TCT14870.1"/>
    <property type="molecule type" value="Genomic_DNA"/>
</dbReference>
<feature type="domain" description="EAL" evidence="7">
    <location>
        <begin position="440"/>
        <end position="689"/>
    </location>
</feature>
<keyword evidence="2" id="KW-1003">Cell membrane</keyword>
<evidence type="ECO:0000313" key="10">
    <source>
        <dbReference type="Proteomes" id="UP000294902"/>
    </source>
</evidence>
<name>A0A4R3MNE2_9FIRM</name>
<dbReference type="SMART" id="SM00267">
    <property type="entry name" value="GGDEF"/>
    <property type="match status" value="1"/>
</dbReference>
<keyword evidence="3 6" id="KW-0812">Transmembrane</keyword>
<gene>
    <name evidence="9" type="ORF">EDC18_10418</name>
</gene>
<comment type="subcellular location">
    <subcellularLocation>
        <location evidence="1">Cell membrane</location>
        <topology evidence="1">Multi-pass membrane protein</topology>
    </subcellularLocation>
</comment>
<sequence length="691" mass="79454">MKDTQKVITNNFKLIYLPIVFTLMAIFTIAIFTHNLSQRILFNQKEENVIEFTKLLSSKIELELNHQGINKDESLGINLQRDIHNLQNIVERTKEENDTILYALIVDENLICIADSDVEDIGIDYSGDLEYEKALNGVGSVSTWYYPIIDDYVLEAAVPLRYGEDIIGIVGVGISMDETKKNVAILTFGSFIMAVVISIIFFITQRINVIQPILTLNKHIRNINTDDYYFKPLEISKNKNFEGLYNTINELFDKLNESLHKNFNLNEEIKDLAYKDYLTKIPNRISFARKFHEVILNNKIGAIALLDLDSFKEYNDTKGHLNGDRLLVAIAQRLIGLKGEGVYISRFGGDEFLVFIYHQSEERIKETILELENLFKRPFYVQGEEVIVEASMGISLYPEHDKELDGLISKADLAMYEAKTNGKNQWAYFTESLLESAERKNYIHSILRSSITNNEFKILYQPQVDVFTGETVGFEALLRFKNHNIFPDEFIPIAEEKGLIIPIGRMVIKEVFHQLSQWKDQGLEITPIAINFSVKQLNDEGLINYIEELLKEYTIETKYIEVEITENILIDSEGATKFLNSLKALGIKISLDDFGTGYSSLNYLSKFPVAKMKLDRSFIQQYLNVSSQKIMKQLILLAKAYDLEVVAEGVETLEQVKLLQKLNCDYIQGYYFSKPVDTEIVLEIIRKKYDV</sequence>
<evidence type="ECO:0000256" key="6">
    <source>
        <dbReference type="SAM" id="Phobius"/>
    </source>
</evidence>
<evidence type="ECO:0000259" key="7">
    <source>
        <dbReference type="PROSITE" id="PS50883"/>
    </source>
</evidence>
<dbReference type="Gene3D" id="3.20.20.450">
    <property type="entry name" value="EAL domain"/>
    <property type="match status" value="1"/>
</dbReference>
<dbReference type="Pfam" id="PF17203">
    <property type="entry name" value="sCache_3_2"/>
    <property type="match status" value="1"/>
</dbReference>
<accession>A0A4R3MNE2</accession>
<dbReference type="InterPro" id="IPR033463">
    <property type="entry name" value="sCache_3"/>
</dbReference>
<dbReference type="Proteomes" id="UP000294902">
    <property type="component" value="Unassembled WGS sequence"/>
</dbReference>
<dbReference type="RefSeq" id="WP_132251689.1">
    <property type="nucleotide sequence ID" value="NZ_SMAL01000004.1"/>
</dbReference>
<dbReference type="PANTHER" id="PTHR33121:SF70">
    <property type="entry name" value="SIGNALING PROTEIN YKOW"/>
    <property type="match status" value="1"/>
</dbReference>
<organism evidence="9 10">
    <name type="scientific">Natranaerovirga pectinivora</name>
    <dbReference type="NCBI Taxonomy" id="682400"/>
    <lineage>
        <taxon>Bacteria</taxon>
        <taxon>Bacillati</taxon>
        <taxon>Bacillota</taxon>
        <taxon>Clostridia</taxon>
        <taxon>Lachnospirales</taxon>
        <taxon>Natranaerovirgaceae</taxon>
        <taxon>Natranaerovirga</taxon>
    </lineage>
</organism>
<evidence type="ECO:0000256" key="1">
    <source>
        <dbReference type="ARBA" id="ARBA00004651"/>
    </source>
</evidence>
<keyword evidence="4 6" id="KW-1133">Transmembrane helix</keyword>
<dbReference type="Pfam" id="PF00990">
    <property type="entry name" value="GGDEF"/>
    <property type="match status" value="1"/>
</dbReference>
<dbReference type="AlphaFoldDB" id="A0A4R3MNE2"/>
<proteinExistence type="predicted"/>
<dbReference type="InterPro" id="IPR029151">
    <property type="entry name" value="Sensor-like_sf"/>
</dbReference>
<dbReference type="NCBIfam" id="TIGR00254">
    <property type="entry name" value="GGDEF"/>
    <property type="match status" value="1"/>
</dbReference>
<keyword evidence="10" id="KW-1185">Reference proteome</keyword>
<evidence type="ECO:0000313" key="9">
    <source>
        <dbReference type="EMBL" id="TCT14870.1"/>
    </source>
</evidence>
<dbReference type="InterPro" id="IPR001633">
    <property type="entry name" value="EAL_dom"/>
</dbReference>
<dbReference type="InterPro" id="IPR043128">
    <property type="entry name" value="Rev_trsase/Diguanyl_cyclase"/>
</dbReference>
<feature type="domain" description="GGDEF" evidence="8">
    <location>
        <begin position="299"/>
        <end position="431"/>
    </location>
</feature>
<dbReference type="OrthoDB" id="9762141at2"/>
<evidence type="ECO:0000256" key="3">
    <source>
        <dbReference type="ARBA" id="ARBA00022692"/>
    </source>
</evidence>
<dbReference type="Gene3D" id="3.30.450.20">
    <property type="entry name" value="PAS domain"/>
    <property type="match status" value="1"/>
</dbReference>
<dbReference type="InterPro" id="IPR035919">
    <property type="entry name" value="EAL_sf"/>
</dbReference>
<dbReference type="Pfam" id="PF00563">
    <property type="entry name" value="EAL"/>
    <property type="match status" value="1"/>
</dbReference>
<dbReference type="InterPro" id="IPR000160">
    <property type="entry name" value="GGDEF_dom"/>
</dbReference>